<accession>A0A109V097</accession>
<dbReference type="GO" id="GO:0043130">
    <property type="term" value="F:ubiquitin binding"/>
    <property type="evidence" value="ECO:0007669"/>
    <property type="project" value="TreeGrafter"/>
</dbReference>
<dbReference type="InterPro" id="IPR001680">
    <property type="entry name" value="WD40_rpt"/>
</dbReference>
<sequence length="707" mass="78662">MYDLSSNLVGHNQDVKCVIAISDTEVVTGSRDGTVQIWNRDETKGNVWNNGMIIHRDIKYVNCVCFDEEDHLVYYGGQNMLIKAVSPLVDMDQEATYCLAGHNGNVCGLSSGNGWVISSSWDKTAKVWYKGDLKFDLRGHTAAIWHAIILPGENRFLTASADKTIKLWEGSKVLKTYESVHNDVVRYVTVSPSGDSFLSCSNDGTIKHCDFDGKVLKTFEGHESFVYCVKFLGSDRLVSCGEDRSVRIWSLNGEILQVIRVPAVSIWSLDVLSNGDIAVASSDNLVRIFTADAVRLASSEEIEKLKNDVTSMAISSQTMEFDESKLSPPEVLNAPGKKEGQVVVVKNAAGVIEAHQFSCGQWSKIGDVVSSSSNSQKQEYEGKMYDYVFDIDVQEGSPVLKLPVNANDNPYDVADKFIARYELPTSYKEQIVEFILKNTETVGFDQTTASETSSSRSRKVLPVKIYLKINSFNPDSLFTGITKLNATEGKLDDDNLAALATGLHDLDNNYELLYSKAVSIRSTWTTKTPAFDIMRLIVHKLPSADSISKFVDAGFDSKDPILTMLTTRMLVNAFENPIWGSELMSSKAMYESVFELLDSEVPKMKPQHQNSYAVAVATLIYNYTVLALKEHNLDIVTVLANELNNKYGPSSLLQNSEEASYRLLVAYGNLSTLEPSLSQFASSITWLKHIRTKYSHLIKFQDIFEDI</sequence>
<organism evidence="8 9">
    <name type="scientific">Eremothecium sinecaudum</name>
    <dbReference type="NCBI Taxonomy" id="45286"/>
    <lineage>
        <taxon>Eukaryota</taxon>
        <taxon>Fungi</taxon>
        <taxon>Dikarya</taxon>
        <taxon>Ascomycota</taxon>
        <taxon>Saccharomycotina</taxon>
        <taxon>Saccharomycetes</taxon>
        <taxon>Saccharomycetales</taxon>
        <taxon>Saccharomycetaceae</taxon>
        <taxon>Eremothecium</taxon>
    </lineage>
</organism>
<evidence type="ECO:0000259" key="7">
    <source>
        <dbReference type="PROSITE" id="PS51396"/>
    </source>
</evidence>
<dbReference type="PROSITE" id="PS51396">
    <property type="entry name" value="PUL"/>
    <property type="match status" value="1"/>
</dbReference>
<comment type="subcellular location">
    <subcellularLocation>
        <location evidence="1">Cytoplasm</location>
    </subcellularLocation>
</comment>
<dbReference type="Pfam" id="PF09070">
    <property type="entry name" value="PFU"/>
    <property type="match status" value="1"/>
</dbReference>
<feature type="repeat" description="WD" evidence="5">
    <location>
        <begin position="219"/>
        <end position="252"/>
    </location>
</feature>
<dbReference type="Gene3D" id="1.25.10.10">
    <property type="entry name" value="Leucine-rich Repeat Variant"/>
    <property type="match status" value="1"/>
</dbReference>
<evidence type="ECO:0000256" key="2">
    <source>
        <dbReference type="ARBA" id="ARBA00022490"/>
    </source>
</evidence>
<reference evidence="8 9" key="1">
    <citation type="submission" date="2016-01" db="EMBL/GenBank/DDBJ databases">
        <title>Genome sequence of the yeast Holleya sinecauda.</title>
        <authorList>
            <person name="Dietrich F.S."/>
        </authorList>
    </citation>
    <scope>NUCLEOTIDE SEQUENCE [LARGE SCALE GENOMIC DNA]</scope>
    <source>
        <strain evidence="8 9">ATCC 58844</strain>
    </source>
</reference>
<dbReference type="InterPro" id="IPR015155">
    <property type="entry name" value="PFU"/>
</dbReference>
<evidence type="ECO:0000256" key="4">
    <source>
        <dbReference type="ARBA" id="ARBA00022737"/>
    </source>
</evidence>
<keyword evidence="4" id="KW-0677">Repeat</keyword>
<dbReference type="InterPro" id="IPR013535">
    <property type="entry name" value="PUL_dom"/>
</dbReference>
<dbReference type="GO" id="GO:0043161">
    <property type="term" value="P:proteasome-mediated ubiquitin-dependent protein catabolic process"/>
    <property type="evidence" value="ECO:0007669"/>
    <property type="project" value="TreeGrafter"/>
</dbReference>
<dbReference type="SUPFAM" id="SSF50978">
    <property type="entry name" value="WD40 repeat-like"/>
    <property type="match status" value="1"/>
</dbReference>
<keyword evidence="9" id="KW-1185">Reference proteome</keyword>
<dbReference type="EMBL" id="CP014246">
    <property type="protein sequence ID" value="AMD21558.1"/>
    <property type="molecule type" value="Genomic_DNA"/>
</dbReference>
<dbReference type="GO" id="GO:0005634">
    <property type="term" value="C:nucleus"/>
    <property type="evidence" value="ECO:0007669"/>
    <property type="project" value="TreeGrafter"/>
</dbReference>
<dbReference type="Gene3D" id="3.10.20.870">
    <property type="entry name" value="PFU (PLAA family ubiquitin binding), C-terminal domain"/>
    <property type="match status" value="1"/>
</dbReference>
<dbReference type="Gene3D" id="2.130.10.10">
    <property type="entry name" value="YVTN repeat-like/Quinoprotein amine dehydrogenase"/>
    <property type="match status" value="1"/>
</dbReference>
<dbReference type="AlphaFoldDB" id="A0A109V097"/>
<protein>
    <submittedName>
        <fullName evidence="8">HFL298Cp</fullName>
    </submittedName>
</protein>
<dbReference type="SMART" id="SM00320">
    <property type="entry name" value="WD40"/>
    <property type="match status" value="7"/>
</dbReference>
<dbReference type="RefSeq" id="XP_017988554.1">
    <property type="nucleotide sequence ID" value="XM_018133320.1"/>
</dbReference>
<dbReference type="PROSITE" id="PS50082">
    <property type="entry name" value="WD_REPEATS_2"/>
    <property type="match status" value="3"/>
</dbReference>
<feature type="repeat" description="WD" evidence="5">
    <location>
        <begin position="137"/>
        <end position="169"/>
    </location>
</feature>
<name>A0A109V097_9SACH</name>
<dbReference type="GO" id="GO:0005737">
    <property type="term" value="C:cytoplasm"/>
    <property type="evidence" value="ECO:0007669"/>
    <property type="project" value="UniProtKB-SubCell"/>
</dbReference>
<dbReference type="InterPro" id="IPR036322">
    <property type="entry name" value="WD40_repeat_dom_sf"/>
</dbReference>
<keyword evidence="3 5" id="KW-0853">WD repeat</keyword>
<dbReference type="GO" id="GO:0010992">
    <property type="term" value="P:ubiquitin recycling"/>
    <property type="evidence" value="ECO:0007669"/>
    <property type="project" value="TreeGrafter"/>
</dbReference>
<feature type="domain" description="PFU" evidence="6">
    <location>
        <begin position="354"/>
        <end position="449"/>
    </location>
</feature>
<gene>
    <name evidence="8" type="ORF">AW171_hschr63515</name>
</gene>
<proteinExistence type="predicted"/>
<dbReference type="PANTHER" id="PTHR19849:SF0">
    <property type="entry name" value="PHOSPHOLIPASE A-2-ACTIVATING PROTEIN"/>
    <property type="match status" value="1"/>
</dbReference>
<evidence type="ECO:0000313" key="9">
    <source>
        <dbReference type="Proteomes" id="UP000243052"/>
    </source>
</evidence>
<dbReference type="Pfam" id="PF08324">
    <property type="entry name" value="PUL"/>
    <property type="match status" value="1"/>
</dbReference>
<dbReference type="STRING" id="45286.A0A109V097"/>
<dbReference type="OrthoDB" id="10265988at2759"/>
<evidence type="ECO:0000256" key="3">
    <source>
        <dbReference type="ARBA" id="ARBA00022574"/>
    </source>
</evidence>
<dbReference type="PANTHER" id="PTHR19849">
    <property type="entry name" value="PHOSPHOLIPASE A-2-ACTIVATING PROTEIN"/>
    <property type="match status" value="1"/>
</dbReference>
<evidence type="ECO:0000256" key="1">
    <source>
        <dbReference type="ARBA" id="ARBA00004496"/>
    </source>
</evidence>
<dbReference type="PRINTS" id="PR00320">
    <property type="entry name" value="GPROTEINBRPT"/>
</dbReference>
<dbReference type="CDD" id="cd00200">
    <property type="entry name" value="WD40"/>
    <property type="match status" value="1"/>
</dbReference>
<feature type="repeat" description="WD" evidence="5">
    <location>
        <begin position="8"/>
        <end position="39"/>
    </location>
</feature>
<evidence type="ECO:0000256" key="5">
    <source>
        <dbReference type="PROSITE-ProRule" id="PRU00221"/>
    </source>
</evidence>
<feature type="domain" description="PUL" evidence="7">
    <location>
        <begin position="459"/>
        <end position="707"/>
    </location>
</feature>
<keyword evidence="2" id="KW-0963">Cytoplasm</keyword>
<dbReference type="GeneID" id="28724850"/>
<dbReference type="Proteomes" id="UP000243052">
    <property type="component" value="Chromosome vi"/>
</dbReference>
<evidence type="ECO:0000259" key="6">
    <source>
        <dbReference type="PROSITE" id="PS51394"/>
    </source>
</evidence>
<dbReference type="InterPro" id="IPR015943">
    <property type="entry name" value="WD40/YVTN_repeat-like_dom_sf"/>
</dbReference>
<evidence type="ECO:0000313" key="8">
    <source>
        <dbReference type="EMBL" id="AMD21558.1"/>
    </source>
</evidence>
<dbReference type="InterPro" id="IPR020472">
    <property type="entry name" value="WD40_PAC1"/>
</dbReference>
<dbReference type="PROSITE" id="PS51394">
    <property type="entry name" value="PFU"/>
    <property type="match status" value="1"/>
</dbReference>
<dbReference type="InterPro" id="IPR011989">
    <property type="entry name" value="ARM-like"/>
</dbReference>
<dbReference type="PROSITE" id="PS50294">
    <property type="entry name" value="WD_REPEATS_REGION"/>
    <property type="match status" value="3"/>
</dbReference>
<dbReference type="Pfam" id="PF00400">
    <property type="entry name" value="WD40"/>
    <property type="match status" value="5"/>
</dbReference>
<dbReference type="InterPro" id="IPR038122">
    <property type="entry name" value="PFU_sf"/>
</dbReference>